<reference evidence="3" key="1">
    <citation type="journal article" date="2019" name="Int. J. Syst. Evol. Microbiol.">
        <title>The Global Catalogue of Microorganisms (GCM) 10K type strain sequencing project: providing services to taxonomists for standard genome sequencing and annotation.</title>
        <authorList>
            <consortium name="The Broad Institute Genomics Platform"/>
            <consortium name="The Broad Institute Genome Sequencing Center for Infectious Disease"/>
            <person name="Wu L."/>
            <person name="Ma J."/>
        </authorList>
    </citation>
    <scope>NUCLEOTIDE SEQUENCE [LARGE SCALE GENOMIC DNA]</scope>
    <source>
        <strain evidence="3">CGMCC 4.7608</strain>
    </source>
</reference>
<gene>
    <name evidence="2" type="ORF">ACFO0R_19480</name>
</gene>
<dbReference type="RefSeq" id="WP_231462978.1">
    <property type="nucleotide sequence ID" value="NZ_JAJOHW010000089.1"/>
</dbReference>
<name>A0ABV8ZVS8_9NEIS</name>
<accession>A0ABV8ZVS8</accession>
<keyword evidence="3" id="KW-1185">Reference proteome</keyword>
<organism evidence="2 3">
    <name type="scientific">Chromobacterium aquaticum</name>
    <dbReference type="NCBI Taxonomy" id="467180"/>
    <lineage>
        <taxon>Bacteria</taxon>
        <taxon>Pseudomonadati</taxon>
        <taxon>Pseudomonadota</taxon>
        <taxon>Betaproteobacteria</taxon>
        <taxon>Neisseriales</taxon>
        <taxon>Chromobacteriaceae</taxon>
        <taxon>Chromobacterium</taxon>
    </lineage>
</organism>
<evidence type="ECO:0000313" key="3">
    <source>
        <dbReference type="Proteomes" id="UP001595999"/>
    </source>
</evidence>
<evidence type="ECO:0000313" key="2">
    <source>
        <dbReference type="EMBL" id="MFC4491798.1"/>
    </source>
</evidence>
<dbReference type="EMBL" id="JBHSEK010000017">
    <property type="protein sequence ID" value="MFC4491798.1"/>
    <property type="molecule type" value="Genomic_DNA"/>
</dbReference>
<feature type="region of interest" description="Disordered" evidence="1">
    <location>
        <begin position="90"/>
        <end position="125"/>
    </location>
</feature>
<evidence type="ECO:0008006" key="4">
    <source>
        <dbReference type="Google" id="ProtNLM"/>
    </source>
</evidence>
<sequence length="125" mass="13353">MTEKGELQYGVEYPAGSGQMHYAFELRLPTVSDNIDAIETSGGGSNLRLNTMMLAASLVKLGDIPREAITYELLGTMVDDDYDVMTEARDRLKKKRMRPKSNSADSDSPSSSSAGTASPSPGSGS</sequence>
<evidence type="ECO:0000256" key="1">
    <source>
        <dbReference type="SAM" id="MobiDB-lite"/>
    </source>
</evidence>
<protein>
    <recommendedName>
        <fullName evidence="4">Phage tail assembly protein</fullName>
    </recommendedName>
</protein>
<dbReference type="Proteomes" id="UP001595999">
    <property type="component" value="Unassembled WGS sequence"/>
</dbReference>
<proteinExistence type="predicted"/>
<comment type="caution">
    <text evidence="2">The sequence shown here is derived from an EMBL/GenBank/DDBJ whole genome shotgun (WGS) entry which is preliminary data.</text>
</comment>
<feature type="compositionally biased region" description="Low complexity" evidence="1">
    <location>
        <begin position="101"/>
        <end position="125"/>
    </location>
</feature>